<evidence type="ECO:0000313" key="4">
    <source>
        <dbReference type="Proteomes" id="UP001597476"/>
    </source>
</evidence>
<comment type="caution">
    <text evidence="3">The sequence shown here is derived from an EMBL/GenBank/DDBJ whole genome shotgun (WGS) entry which is preliminary data.</text>
</comment>
<gene>
    <name evidence="3" type="ORF">ACFSR8_10720</name>
</gene>
<evidence type="ECO:0000259" key="2">
    <source>
        <dbReference type="Pfam" id="PF18962"/>
    </source>
</evidence>
<dbReference type="NCBIfam" id="TIGR04183">
    <property type="entry name" value="Por_Secre_tail"/>
    <property type="match status" value="1"/>
</dbReference>
<organism evidence="3 4">
    <name type="scientific">Hyunsoonleella rubra</name>
    <dbReference type="NCBI Taxonomy" id="1737062"/>
    <lineage>
        <taxon>Bacteria</taxon>
        <taxon>Pseudomonadati</taxon>
        <taxon>Bacteroidota</taxon>
        <taxon>Flavobacteriia</taxon>
        <taxon>Flavobacteriales</taxon>
        <taxon>Flavobacteriaceae</taxon>
    </lineage>
</organism>
<proteinExistence type="predicted"/>
<protein>
    <submittedName>
        <fullName evidence="3">T9SS type A sorting domain-containing protein</fullName>
    </submittedName>
</protein>
<name>A0ABW5TBQ0_9FLAO</name>
<feature type="domain" description="Secretion system C-terminal sorting" evidence="2">
    <location>
        <begin position="402"/>
        <end position="468"/>
    </location>
</feature>
<dbReference type="EMBL" id="JBHULY010000024">
    <property type="protein sequence ID" value="MFD2726686.1"/>
    <property type="molecule type" value="Genomic_DNA"/>
</dbReference>
<sequence>MKTFILFWLLLLGFWGRSQITSAEYFIDTDPGVGNATALAVSGNTIDQNLNVPTTGLSEGVHKLYIRVLNTDGAWSLYDRNVFYINPGNTNSSNIASAEYFMDMDPGVGGGTSLAISGSTVDQNFNIPTTGLSSGVHKLYLRLINTDGTWSLYDRNVFYVSPDNTNSSNISSAEYFIDTDPGVGSGTALTVSGNTVDTDLTVPTTGLPNGVHKLYVRLVNGDGTWSLYDRNVFYVNPNNSNSANIASAEYFIDTDPGVGNATSLAVSGNVIDQDFNVPTTGLSEGVHKLYLRLINDDGTWSLYDRNVFYVSPDLVNSALITGAEYFFDIDPGVGNATQIDISDAELIDLDLVAQVPADLPDGDHILYIRVQNTDGTWSLYARSGQLSTLSNDDFVLNSFMFYPNPVKDIMVLDTQNQKITDFKIMNMRGQVVLDAVPSGKELNLSSLESGTYLFHLKTEEGSVSKKFVKE</sequence>
<evidence type="ECO:0000313" key="3">
    <source>
        <dbReference type="EMBL" id="MFD2726686.1"/>
    </source>
</evidence>
<keyword evidence="1" id="KW-0732">Signal</keyword>
<dbReference type="Pfam" id="PF18962">
    <property type="entry name" value="Por_Secre_tail"/>
    <property type="match status" value="1"/>
</dbReference>
<accession>A0ABW5TBQ0</accession>
<dbReference type="RefSeq" id="WP_380291862.1">
    <property type="nucleotide sequence ID" value="NZ_JBHULY010000024.1"/>
</dbReference>
<dbReference type="Proteomes" id="UP001597476">
    <property type="component" value="Unassembled WGS sequence"/>
</dbReference>
<keyword evidence="4" id="KW-1185">Reference proteome</keyword>
<dbReference type="InterPro" id="IPR026444">
    <property type="entry name" value="Secre_tail"/>
</dbReference>
<evidence type="ECO:0000256" key="1">
    <source>
        <dbReference type="ARBA" id="ARBA00022729"/>
    </source>
</evidence>
<reference evidence="4" key="1">
    <citation type="journal article" date="2019" name="Int. J. Syst. Evol. Microbiol.">
        <title>The Global Catalogue of Microorganisms (GCM) 10K type strain sequencing project: providing services to taxonomists for standard genome sequencing and annotation.</title>
        <authorList>
            <consortium name="The Broad Institute Genomics Platform"/>
            <consortium name="The Broad Institute Genome Sequencing Center for Infectious Disease"/>
            <person name="Wu L."/>
            <person name="Ma J."/>
        </authorList>
    </citation>
    <scope>NUCLEOTIDE SEQUENCE [LARGE SCALE GENOMIC DNA]</scope>
    <source>
        <strain evidence="4">KCTC 42398</strain>
    </source>
</reference>